<dbReference type="RefSeq" id="WP_133868046.1">
    <property type="nucleotide sequence ID" value="NZ_JAVJPS010000021.1"/>
</dbReference>
<dbReference type="InterPro" id="IPR011006">
    <property type="entry name" value="CheY-like_superfamily"/>
</dbReference>
<evidence type="ECO:0000256" key="1">
    <source>
        <dbReference type="PROSITE-ProRule" id="PRU00169"/>
    </source>
</evidence>
<sequence length="236" mass="26727">MTRILLVDDAAAMAELFSKEVASRFDAEVDVCVAVADVELMLARAPYELALVDLSFPQEHANGIDAMAEIYRANRDTRLAIMTQGDAWVSDLLRDAWDLLPVATVISKTAPLDYQLEMIDGVLAGRDVEPDPAVQTLLPARRNPERTPDRFADLIQHNGHAKVWNVLMDRNFEATYKNVSDSTGLKLNTVKNYRSQLLPELRVHRLDDPSLREMQEFAWRCRSFLRPYVEASLEGR</sequence>
<dbReference type="EMBL" id="SOAU01000001">
    <property type="protein sequence ID" value="TDT15608.1"/>
    <property type="molecule type" value="Genomic_DNA"/>
</dbReference>
<accession>A0A4V3EIT0</accession>
<dbReference type="PROSITE" id="PS50110">
    <property type="entry name" value="RESPONSE_REGULATORY"/>
    <property type="match status" value="1"/>
</dbReference>
<comment type="caution">
    <text evidence="3">The sequence shown here is derived from an EMBL/GenBank/DDBJ whole genome shotgun (WGS) entry which is preliminary data.</text>
</comment>
<evidence type="ECO:0000313" key="4">
    <source>
        <dbReference type="Proteomes" id="UP000294558"/>
    </source>
</evidence>
<feature type="modified residue" description="4-aspartylphosphate" evidence="1">
    <location>
        <position position="53"/>
    </location>
</feature>
<dbReference type="Gene3D" id="3.40.50.2300">
    <property type="match status" value="1"/>
</dbReference>
<organism evidence="3 4">
    <name type="scientific">Ilumatobacter fluminis</name>
    <dbReference type="NCBI Taxonomy" id="467091"/>
    <lineage>
        <taxon>Bacteria</taxon>
        <taxon>Bacillati</taxon>
        <taxon>Actinomycetota</taxon>
        <taxon>Acidimicrobiia</taxon>
        <taxon>Acidimicrobiales</taxon>
        <taxon>Ilumatobacteraceae</taxon>
        <taxon>Ilumatobacter</taxon>
    </lineage>
</organism>
<keyword evidence="1" id="KW-0597">Phosphoprotein</keyword>
<evidence type="ECO:0000313" key="3">
    <source>
        <dbReference type="EMBL" id="TDT15608.1"/>
    </source>
</evidence>
<reference evidence="3 4" key="1">
    <citation type="submission" date="2019-03" db="EMBL/GenBank/DDBJ databases">
        <title>Sequencing the genomes of 1000 actinobacteria strains.</title>
        <authorList>
            <person name="Klenk H.-P."/>
        </authorList>
    </citation>
    <scope>NUCLEOTIDE SEQUENCE [LARGE SCALE GENOMIC DNA]</scope>
    <source>
        <strain evidence="3 4">DSM 18936</strain>
    </source>
</reference>
<protein>
    <submittedName>
        <fullName evidence="3">DNA-binding NarL/FixJ family response regulator</fullName>
    </submittedName>
</protein>
<feature type="domain" description="Response regulatory" evidence="2">
    <location>
        <begin position="3"/>
        <end position="123"/>
    </location>
</feature>
<gene>
    <name evidence="3" type="ORF">BDK89_1183</name>
</gene>
<evidence type="ECO:0000259" key="2">
    <source>
        <dbReference type="PROSITE" id="PS50110"/>
    </source>
</evidence>
<dbReference type="GO" id="GO:0000160">
    <property type="term" value="P:phosphorelay signal transduction system"/>
    <property type="evidence" value="ECO:0007669"/>
    <property type="project" value="InterPro"/>
</dbReference>
<dbReference type="SUPFAM" id="SSF52172">
    <property type="entry name" value="CheY-like"/>
    <property type="match status" value="1"/>
</dbReference>
<dbReference type="AlphaFoldDB" id="A0A4V3EIT0"/>
<keyword evidence="4" id="KW-1185">Reference proteome</keyword>
<dbReference type="GO" id="GO:0003677">
    <property type="term" value="F:DNA binding"/>
    <property type="evidence" value="ECO:0007669"/>
    <property type="project" value="UniProtKB-KW"/>
</dbReference>
<dbReference type="OrthoDB" id="5176420at2"/>
<proteinExistence type="predicted"/>
<dbReference type="InterPro" id="IPR001789">
    <property type="entry name" value="Sig_transdc_resp-reg_receiver"/>
</dbReference>
<keyword evidence="3" id="KW-0238">DNA-binding</keyword>
<name>A0A4V3EIT0_9ACTN</name>
<dbReference type="Proteomes" id="UP000294558">
    <property type="component" value="Unassembled WGS sequence"/>
</dbReference>